<dbReference type="SMART" id="SM00382">
    <property type="entry name" value="AAA"/>
    <property type="match status" value="2"/>
</dbReference>
<feature type="transmembrane region" description="Helical" evidence="10">
    <location>
        <begin position="808"/>
        <end position="826"/>
    </location>
</feature>
<evidence type="ECO:0000256" key="1">
    <source>
        <dbReference type="ARBA" id="ARBA00004141"/>
    </source>
</evidence>
<sequence length="1249" mass="143488">MSQKYANLGDDTFDAESNQVNTEEGKMEESLDMGISSMNSEQLTDIIQNAKRHDNQMEDMGPPQKMEQKDPNAQRLSKIENNPYTQSITMKQDTISEEHLQHLQREDRSVNVYNDWCQTDDSIHQVIKRLTHRGVIKYSFQLWLETTTTFMSITISNMLRMPQDLGSTEIYANFINGSFKITSEQLFQIYQLKILMLLSVFGLIILFCYLIMMILLAIQYFSNKKLSQLQYDLQKQSDNRIQYLSQVLNGIKWIKLNLLEKVFIQKINKTREQELRVYSSYINLKNLCSSIYQNAGVIISSLIFLLADKQTLELGKVFSTLALVGYIFNFSVLYSNYAIEAIYSLKVFDKRITDVIESSFHKQKLNTTLVEATIIDDDYDPAFQSNRIMKKMAKDQQDRKNAKPYIKMEGIYSQWNVQEDRDTGEDIDNEIQIDHNTQSQYDSVIKEVSFEFNNNEKIAVIGRVGSGKTSLFLTILKELCISKGKLTLNSHDVAYAEQNPLIISGTVRANILFGLPYNQKWYKQVINACCLQEDFQRLSKGDMTKLGEMGTQISGGQRGRISLARALYKQDSKVVLIDGSLSALDSRVARHIMDNVIKGLCKDKIVFLITYDLDQASELDYVMLMEDGQMKKLKRSSEFFDQLEEDNNFLQRLKNDIMRQASIDTDDQTVDSDKKEQIIKDENKTAQVNWKTYKQFFSYTQCSYCSMFIIIIILFLINLNNIAVSGYLAYSLSNKLNQATAEDQTKFNITLSILMVSSIFFQFFLQINQRLHDKMVEGALNTKIKFFEVNTNGRILNRFSKDVKVLDIIVSVPWVLIIAIISMIYLTKIRRVNLHIQRDGYRLKSGLMSPINSLIQDTINGLTTIRAFGRWEYFLHQLFDLSDTQTEAFLTSNGVNRWCAYRIDLQGYLIATVFAFFAIFLSNIQSTRDLALIAVGFQLAVETARHLNTAVRWSAALENDMVSIQRLFEYVNLKSEQKMAFNDKDNELQCEQIEFRNVKMRYSAKLQPALQQLSFSIEKGMKIAIIGRTGSGKSSLLQLIQGFRQPFKGQIFIDGQDISSIDLQQLRRAQNNILQTNFVINSGSIQENLDPQIKHPNEKIKQALDKACLGEFNPQSPCNTLSAGQIQLLSLAHAFLNTESKLILLDEPTSQIDGQTQKKVLTSIFNQFKKQTILMIAHRLETAVGFCDKVMVLDQGQLVEFDHPFRLLVKKGEDVEITNTNGTFAKMVLSLNSNQQDKILKRARKRYMK</sequence>
<evidence type="ECO:0000256" key="5">
    <source>
        <dbReference type="ARBA" id="ARBA00022741"/>
    </source>
</evidence>
<dbReference type="InParanoid" id="A0A078A600"/>
<dbReference type="Pfam" id="PF00005">
    <property type="entry name" value="ABC_tran"/>
    <property type="match status" value="2"/>
</dbReference>
<evidence type="ECO:0000256" key="10">
    <source>
        <dbReference type="SAM" id="Phobius"/>
    </source>
</evidence>
<dbReference type="InterPro" id="IPR036640">
    <property type="entry name" value="ABC1_TM_sf"/>
</dbReference>
<keyword evidence="8 10" id="KW-0472">Membrane</keyword>
<dbReference type="PROSITE" id="PS50929">
    <property type="entry name" value="ABC_TM1F"/>
    <property type="match status" value="2"/>
</dbReference>
<dbReference type="GO" id="GO:0016020">
    <property type="term" value="C:membrane"/>
    <property type="evidence" value="ECO:0007669"/>
    <property type="project" value="UniProtKB-SubCell"/>
</dbReference>
<dbReference type="FunCoup" id="A0A078A600">
    <property type="interactions" value="5"/>
</dbReference>
<feature type="transmembrane region" description="Helical" evidence="10">
    <location>
        <begin position="749"/>
        <end position="767"/>
    </location>
</feature>
<dbReference type="Pfam" id="PF00664">
    <property type="entry name" value="ABC_membrane"/>
    <property type="match status" value="3"/>
</dbReference>
<keyword evidence="6" id="KW-0067">ATP-binding</keyword>
<protein>
    <submittedName>
        <fullName evidence="13">Multidrug resistance-associated protein 4 isoform x3</fullName>
    </submittedName>
</protein>
<keyword evidence="4 10" id="KW-0812">Transmembrane</keyword>
<feature type="domain" description="ABC transporter" evidence="11">
    <location>
        <begin position="993"/>
        <end position="1220"/>
    </location>
</feature>
<dbReference type="Gene3D" id="3.40.50.300">
    <property type="entry name" value="P-loop containing nucleotide triphosphate hydrolases"/>
    <property type="match status" value="2"/>
</dbReference>
<accession>A0A078A600</accession>
<dbReference type="EMBL" id="CCKQ01005033">
    <property type="protein sequence ID" value="CDW76184.1"/>
    <property type="molecule type" value="Genomic_DNA"/>
</dbReference>
<feature type="domain" description="ABC transporter" evidence="11">
    <location>
        <begin position="406"/>
        <end position="652"/>
    </location>
</feature>
<feature type="domain" description="ABC transmembrane type-1" evidence="12">
    <location>
        <begin position="765"/>
        <end position="959"/>
    </location>
</feature>
<dbReference type="InterPro" id="IPR011527">
    <property type="entry name" value="ABC1_TM_dom"/>
</dbReference>
<name>A0A078A600_STYLE</name>
<dbReference type="InterPro" id="IPR003439">
    <property type="entry name" value="ABC_transporter-like_ATP-bd"/>
</dbReference>
<dbReference type="InterPro" id="IPR027417">
    <property type="entry name" value="P-loop_NTPase"/>
</dbReference>
<gene>
    <name evidence="13" type="primary">Contig8600.g9181</name>
    <name evidence="13" type="ORF">STYLEM_5183</name>
</gene>
<dbReference type="InterPro" id="IPR003593">
    <property type="entry name" value="AAA+_ATPase"/>
</dbReference>
<dbReference type="GO" id="GO:0016887">
    <property type="term" value="F:ATP hydrolysis activity"/>
    <property type="evidence" value="ECO:0007669"/>
    <property type="project" value="InterPro"/>
</dbReference>
<dbReference type="InterPro" id="IPR044726">
    <property type="entry name" value="ABCC_6TM_D2"/>
</dbReference>
<evidence type="ECO:0000256" key="7">
    <source>
        <dbReference type="ARBA" id="ARBA00022989"/>
    </source>
</evidence>
<dbReference type="PANTHER" id="PTHR24223:SF456">
    <property type="entry name" value="MULTIDRUG RESISTANCE-ASSOCIATED PROTEIN LETHAL(2)03659"/>
    <property type="match status" value="1"/>
</dbReference>
<dbReference type="PROSITE" id="PS50893">
    <property type="entry name" value="ABC_TRANSPORTER_2"/>
    <property type="match status" value="2"/>
</dbReference>
<reference evidence="13 14" key="1">
    <citation type="submission" date="2014-06" db="EMBL/GenBank/DDBJ databases">
        <authorList>
            <person name="Swart Estienne"/>
        </authorList>
    </citation>
    <scope>NUCLEOTIDE SEQUENCE [LARGE SCALE GENOMIC DNA]</scope>
    <source>
        <strain evidence="13 14">130c</strain>
    </source>
</reference>
<feature type="transmembrane region" description="Helical" evidence="10">
    <location>
        <begin position="314"/>
        <end position="334"/>
    </location>
</feature>
<dbReference type="CDD" id="cd18580">
    <property type="entry name" value="ABC_6TM_ABCC_D2"/>
    <property type="match status" value="1"/>
</dbReference>
<organism evidence="13 14">
    <name type="scientific">Stylonychia lemnae</name>
    <name type="common">Ciliate</name>
    <dbReference type="NCBI Taxonomy" id="5949"/>
    <lineage>
        <taxon>Eukaryota</taxon>
        <taxon>Sar</taxon>
        <taxon>Alveolata</taxon>
        <taxon>Ciliophora</taxon>
        <taxon>Intramacronucleata</taxon>
        <taxon>Spirotrichea</taxon>
        <taxon>Stichotrichia</taxon>
        <taxon>Sporadotrichida</taxon>
        <taxon>Oxytrichidae</taxon>
        <taxon>Stylonychinae</taxon>
        <taxon>Stylonychia</taxon>
    </lineage>
</organism>
<keyword evidence="7 10" id="KW-1133">Transmembrane helix</keyword>
<evidence type="ECO:0000259" key="12">
    <source>
        <dbReference type="PROSITE" id="PS50929"/>
    </source>
</evidence>
<evidence type="ECO:0000313" key="14">
    <source>
        <dbReference type="Proteomes" id="UP000039865"/>
    </source>
</evidence>
<proteinExistence type="inferred from homology"/>
<comment type="subcellular location">
    <subcellularLocation>
        <location evidence="1">Membrane</location>
        <topology evidence="1">Multi-pass membrane protein</topology>
    </subcellularLocation>
</comment>
<dbReference type="OMA" id="IRMVFIN"/>
<evidence type="ECO:0000256" key="6">
    <source>
        <dbReference type="ARBA" id="ARBA00022840"/>
    </source>
</evidence>
<dbReference type="SUPFAM" id="SSF52540">
    <property type="entry name" value="P-loop containing nucleoside triphosphate hydrolases"/>
    <property type="match status" value="2"/>
</dbReference>
<feature type="transmembrane region" description="Helical" evidence="10">
    <location>
        <begin position="707"/>
        <end position="728"/>
    </location>
</feature>
<evidence type="ECO:0000259" key="11">
    <source>
        <dbReference type="PROSITE" id="PS50893"/>
    </source>
</evidence>
<comment type="similarity">
    <text evidence="2">Belongs to the ABC transporter superfamily. ABCC family. Conjugate transporter (TC 3.A.1.208) subfamily.</text>
</comment>
<dbReference type="Proteomes" id="UP000039865">
    <property type="component" value="Unassembled WGS sequence"/>
</dbReference>
<dbReference type="OrthoDB" id="6500128at2759"/>
<keyword evidence="5" id="KW-0547">Nucleotide-binding</keyword>
<dbReference type="PANTHER" id="PTHR24223">
    <property type="entry name" value="ATP-BINDING CASSETTE SUB-FAMILY C"/>
    <property type="match status" value="1"/>
</dbReference>
<feature type="transmembrane region" description="Helical" evidence="10">
    <location>
        <begin position="907"/>
        <end position="924"/>
    </location>
</feature>
<evidence type="ECO:0000256" key="9">
    <source>
        <dbReference type="SAM" id="MobiDB-lite"/>
    </source>
</evidence>
<evidence type="ECO:0000313" key="13">
    <source>
        <dbReference type="EMBL" id="CDW76184.1"/>
    </source>
</evidence>
<feature type="transmembrane region" description="Helical" evidence="10">
    <location>
        <begin position="194"/>
        <end position="221"/>
    </location>
</feature>
<dbReference type="SUPFAM" id="SSF90123">
    <property type="entry name" value="ABC transporter transmembrane region"/>
    <property type="match status" value="2"/>
</dbReference>
<evidence type="ECO:0000256" key="4">
    <source>
        <dbReference type="ARBA" id="ARBA00022692"/>
    </source>
</evidence>
<feature type="region of interest" description="Disordered" evidence="9">
    <location>
        <begin position="1"/>
        <end position="27"/>
    </location>
</feature>
<evidence type="ECO:0000256" key="8">
    <source>
        <dbReference type="ARBA" id="ARBA00023136"/>
    </source>
</evidence>
<keyword evidence="3" id="KW-0813">Transport</keyword>
<dbReference type="Gene3D" id="1.20.1560.10">
    <property type="entry name" value="ABC transporter type 1, transmembrane domain"/>
    <property type="match status" value="3"/>
</dbReference>
<evidence type="ECO:0000256" key="2">
    <source>
        <dbReference type="ARBA" id="ARBA00009726"/>
    </source>
</evidence>
<dbReference type="GO" id="GO:0140359">
    <property type="term" value="F:ABC-type transporter activity"/>
    <property type="evidence" value="ECO:0007669"/>
    <property type="project" value="InterPro"/>
</dbReference>
<evidence type="ECO:0000256" key="3">
    <source>
        <dbReference type="ARBA" id="ARBA00022448"/>
    </source>
</evidence>
<dbReference type="InterPro" id="IPR050173">
    <property type="entry name" value="ABC_transporter_C-like"/>
</dbReference>
<feature type="domain" description="ABC transmembrane type-1" evidence="12">
    <location>
        <begin position="194"/>
        <end position="329"/>
    </location>
</feature>
<keyword evidence="14" id="KW-1185">Reference proteome</keyword>
<dbReference type="AlphaFoldDB" id="A0A078A600"/>
<dbReference type="GO" id="GO:0005524">
    <property type="term" value="F:ATP binding"/>
    <property type="evidence" value="ECO:0007669"/>
    <property type="project" value="UniProtKB-KW"/>
</dbReference>